<feature type="region of interest" description="Disordered" evidence="1">
    <location>
        <begin position="98"/>
        <end position="159"/>
    </location>
</feature>
<dbReference type="AlphaFoldDB" id="A0A395NRW0"/>
<feature type="compositionally biased region" description="Basic and acidic residues" evidence="1">
    <location>
        <begin position="40"/>
        <end position="52"/>
    </location>
</feature>
<evidence type="ECO:0000256" key="1">
    <source>
        <dbReference type="SAM" id="MobiDB-lite"/>
    </source>
</evidence>
<name>A0A395NRW0_TRIAR</name>
<reference evidence="2 3" key="1">
    <citation type="journal article" date="2018" name="PLoS Pathog.">
        <title>Evolution of structural diversity of trichothecenes, a family of toxins produced by plant pathogenic and entomopathogenic fungi.</title>
        <authorList>
            <person name="Proctor R.H."/>
            <person name="McCormick S.P."/>
            <person name="Kim H.S."/>
            <person name="Cardoza R.E."/>
            <person name="Stanley A.M."/>
            <person name="Lindo L."/>
            <person name="Kelly A."/>
            <person name="Brown D.W."/>
            <person name="Lee T."/>
            <person name="Vaughan M.M."/>
            <person name="Alexander N.J."/>
            <person name="Busman M."/>
            <person name="Gutierrez S."/>
        </authorList>
    </citation>
    <scope>NUCLEOTIDE SEQUENCE [LARGE SCALE GENOMIC DNA]</scope>
    <source>
        <strain evidence="2 3">IBT 40837</strain>
    </source>
</reference>
<feature type="compositionally biased region" description="Low complexity" evidence="1">
    <location>
        <begin position="1"/>
        <end position="10"/>
    </location>
</feature>
<organism evidence="2 3">
    <name type="scientific">Trichoderma arundinaceum</name>
    <dbReference type="NCBI Taxonomy" id="490622"/>
    <lineage>
        <taxon>Eukaryota</taxon>
        <taxon>Fungi</taxon>
        <taxon>Dikarya</taxon>
        <taxon>Ascomycota</taxon>
        <taxon>Pezizomycotina</taxon>
        <taxon>Sordariomycetes</taxon>
        <taxon>Hypocreomycetidae</taxon>
        <taxon>Hypocreales</taxon>
        <taxon>Hypocreaceae</taxon>
        <taxon>Trichoderma</taxon>
    </lineage>
</organism>
<sequence length="551" mass="63059">MAPQKSAQAAKAKHHDSKTPRKPQMNESRPRVQKPSTSDTRADRAQDTRRSEILLNYARFSNGRELEMPLDEDFEGVGALPRKGYYMRLRQLREQLNSNESRALPKSYKASAPWVPDPYDDSFPIRPSWNADGEEEEEEDHSSDSTGTSNVPQQITRMSRRSFVSPAQRRFYNKYYPLSQEFVLPEDESEEEVLPEHVIRKAPPTFMGISREIRFMIYRHLLTTKKAIAVHGGWTQVYRNSDRNNDRNNEELNLSVSILRACKVVFEEASAVLYGENTFLYRLRDPTYNVGVISNLATDDDLPSSGDVSSDEESESGSEYEDEDDEPTVNQKQSSINIAKYAPLFRRIAVEAEHNRHSRYTQESMAAAIDVFAKQGRGLYGEGACNIHTLTIRVSPTWEKLGPGQGRFTFVDFFYVDAPVIHAVKAIDCQILHVVVLTRHMSRQPSNTPIAVSGSGSFRLTVNRRHERLYNRIQREGLQRDGLDTRDKVMQHRISNMAKKSSSAIDQLASHIERQCALRNFREDDDDEEEEEDSTDDWLLSVDDVDDEDLI</sequence>
<feature type="compositionally biased region" description="Acidic residues" evidence="1">
    <location>
        <begin position="309"/>
        <end position="327"/>
    </location>
</feature>
<dbReference type="Proteomes" id="UP000266272">
    <property type="component" value="Unassembled WGS sequence"/>
</dbReference>
<accession>A0A395NRW0</accession>
<comment type="caution">
    <text evidence="2">The sequence shown here is derived from an EMBL/GenBank/DDBJ whole genome shotgun (WGS) entry which is preliminary data.</text>
</comment>
<gene>
    <name evidence="2" type="ORF">TARUN_3383</name>
</gene>
<feature type="compositionally biased region" description="Acidic residues" evidence="1">
    <location>
        <begin position="523"/>
        <end position="536"/>
    </location>
</feature>
<dbReference type="STRING" id="490622.A0A395NRW0"/>
<dbReference type="PANTHER" id="PTHR42085">
    <property type="entry name" value="F-BOX DOMAIN-CONTAINING PROTEIN"/>
    <property type="match status" value="1"/>
</dbReference>
<feature type="compositionally biased region" description="Polar residues" evidence="1">
    <location>
        <begin position="144"/>
        <end position="157"/>
    </location>
</feature>
<proteinExistence type="predicted"/>
<dbReference type="PANTHER" id="PTHR42085:SF2">
    <property type="entry name" value="F-BOX DOMAIN-CONTAINING PROTEIN"/>
    <property type="match status" value="1"/>
</dbReference>
<feature type="region of interest" description="Disordered" evidence="1">
    <location>
        <begin position="521"/>
        <end position="551"/>
    </location>
</feature>
<dbReference type="EMBL" id="PXOA01000193">
    <property type="protein sequence ID" value="RFU78816.1"/>
    <property type="molecule type" value="Genomic_DNA"/>
</dbReference>
<evidence type="ECO:0000313" key="3">
    <source>
        <dbReference type="Proteomes" id="UP000266272"/>
    </source>
</evidence>
<feature type="region of interest" description="Disordered" evidence="1">
    <location>
        <begin position="1"/>
        <end position="52"/>
    </location>
</feature>
<dbReference type="OrthoDB" id="5413827at2759"/>
<feature type="region of interest" description="Disordered" evidence="1">
    <location>
        <begin position="300"/>
        <end position="333"/>
    </location>
</feature>
<dbReference type="InterPro" id="IPR038883">
    <property type="entry name" value="AN11006-like"/>
</dbReference>
<feature type="compositionally biased region" description="Acidic residues" evidence="1">
    <location>
        <begin position="132"/>
        <end position="141"/>
    </location>
</feature>
<protein>
    <submittedName>
        <fullName evidence="2">Uncharacterized protein</fullName>
    </submittedName>
</protein>
<evidence type="ECO:0000313" key="2">
    <source>
        <dbReference type="EMBL" id="RFU78816.1"/>
    </source>
</evidence>
<keyword evidence="3" id="KW-1185">Reference proteome</keyword>